<keyword evidence="10" id="KW-0131">Cell cycle</keyword>
<feature type="compositionally biased region" description="Basic and acidic residues" evidence="15">
    <location>
        <begin position="219"/>
        <end position="228"/>
    </location>
</feature>
<keyword evidence="18" id="KW-1185">Reference proteome</keyword>
<keyword evidence="8 13" id="KW-0505">Motor protein</keyword>
<dbReference type="InterPro" id="IPR019821">
    <property type="entry name" value="Kinesin_motor_CS"/>
</dbReference>
<feature type="coiled-coil region" evidence="14">
    <location>
        <begin position="630"/>
        <end position="688"/>
    </location>
</feature>
<feature type="region of interest" description="Disordered" evidence="15">
    <location>
        <begin position="1"/>
        <end position="262"/>
    </location>
</feature>
<evidence type="ECO:0000256" key="9">
    <source>
        <dbReference type="ARBA" id="ARBA00023212"/>
    </source>
</evidence>
<feature type="compositionally biased region" description="Low complexity" evidence="15">
    <location>
        <begin position="898"/>
        <end position="915"/>
    </location>
</feature>
<dbReference type="GO" id="GO:0003777">
    <property type="term" value="F:microtubule motor activity"/>
    <property type="evidence" value="ECO:0007669"/>
    <property type="project" value="InterPro"/>
</dbReference>
<dbReference type="InterPro" id="IPR027417">
    <property type="entry name" value="P-loop_NTPase"/>
</dbReference>
<keyword evidence="4 13" id="KW-0547">Nucleotide-binding</keyword>
<dbReference type="InterPro" id="IPR036961">
    <property type="entry name" value="Kinesin_motor_dom_sf"/>
</dbReference>
<feature type="domain" description="Kinesin motor" evidence="16">
    <location>
        <begin position="247"/>
        <end position="605"/>
    </location>
</feature>
<dbReference type="Gene3D" id="3.40.850.10">
    <property type="entry name" value="Kinesin motor domain"/>
    <property type="match status" value="1"/>
</dbReference>
<dbReference type="PANTHER" id="PTHR47968">
    <property type="entry name" value="CENTROMERE PROTEIN E"/>
    <property type="match status" value="1"/>
</dbReference>
<evidence type="ECO:0000256" key="5">
    <source>
        <dbReference type="ARBA" id="ARBA00022776"/>
    </source>
</evidence>
<feature type="coiled-coil region" evidence="14">
    <location>
        <begin position="931"/>
        <end position="958"/>
    </location>
</feature>
<evidence type="ECO:0000256" key="13">
    <source>
        <dbReference type="PROSITE-ProRule" id="PRU00283"/>
    </source>
</evidence>
<dbReference type="GO" id="GO:0005856">
    <property type="term" value="C:cytoskeleton"/>
    <property type="evidence" value="ECO:0007669"/>
    <property type="project" value="UniProtKB-SubCell"/>
</dbReference>
<dbReference type="OrthoDB" id="3176171at2759"/>
<feature type="compositionally biased region" description="Low complexity" evidence="15">
    <location>
        <begin position="197"/>
        <end position="210"/>
    </location>
</feature>
<evidence type="ECO:0000313" key="17">
    <source>
        <dbReference type="EMBL" id="PGH06590.1"/>
    </source>
</evidence>
<evidence type="ECO:0000256" key="2">
    <source>
        <dbReference type="ARBA" id="ARBA00022490"/>
    </source>
</evidence>
<dbReference type="AlphaFoldDB" id="A0A2B7XCG8"/>
<sequence>MASTLPTPSRPATNPPTTALPPLPHSKPRKSLPVLSDIPKSPSPSLMTSKLRTPCPSPRPSTGSGLQITTSLPAPRSTSTSRLPASPEKSVRRTVSIAAFPQPPKVGGARPSTGSSSTSLSQLAVSKTRSPDLTKPISPAGSLRLKNTSRASGANAFRSSTVSRAPSLLNSSGDGKSIPSGPGRDSGGHFSIPSPPHSRSSSAQGSYSTSATTFDDAEDGGRRGREELGDGMGSRQRDSRQKEGKGNVLVSVRVRPDAGGSDNLRSEGEWMVDGRRSLVSYRGKEGGDYYYDNVFATHDNNARVYDSCAKRLVRRVMEGYHGTVFAYGMTGTGKTFSMQGTASSPGVIPLAITDIFSYIRETPHREFLLRVSYLEIYNEKIHDLLSPPTAGGVGPGAGQQEEIKLREDSKRGVYATPLKEEIVQSPTQLLRVIARGDHARRTSSTQFNARSSRSHAVVQIVVESRERVATHNPSQDKRSAIVPGGVRVSTLSLIDLAGSERAAESKERRTEGAHINKSLLTLGTVIARLSVDKDKNGNPTDRDGKHLPYRDSKLTRLLQPALSGNSLVSILCTLQIGAGNSAASANTHTGETLNTLKFAARAKNNIVSHAKRAEEALGGGAGDSGSRVLLERYRVEIQTLRTQLDDQAKVHNEKEGEWEERLLEKEAAARHEEQMLEMQLARTALKERIEHLNRLILCSKSTGVNTNGNISVLGRMSQLSGGINDSGARSLRSSASQSTLGANGPALNRSASLVSARSNGTISNVQSPQGAFGNVEYEDDTIGEFADGTASFQMQINALQADLSDKNRYISTLERRLLQARRSSHSRMSMGFSHLKGSGASTDDPEVLGLLREKDMEISELRIQLDDKDRMLAALRSAARQRDIAQLTPDSTPAELKQQISNHQSNESNSSSITSGAAMGTVSPVTLLSPLKMAEKEKEKKRRSVDEMSRMLDEMIQDRVESGHLVRGSRGSMRIASTGGRHESSSGSNLPPLGTMVATLRESVADVPSA</sequence>
<name>A0A2B7XCG8_POLH7</name>
<feature type="compositionally biased region" description="Low complexity" evidence="15">
    <location>
        <begin position="112"/>
        <end position="121"/>
    </location>
</feature>
<keyword evidence="7 14" id="KW-0175">Coiled coil</keyword>
<organism evidence="17 18">
    <name type="scientific">Polytolypa hystricis (strain UAMH7299)</name>
    <dbReference type="NCBI Taxonomy" id="1447883"/>
    <lineage>
        <taxon>Eukaryota</taxon>
        <taxon>Fungi</taxon>
        <taxon>Dikarya</taxon>
        <taxon>Ascomycota</taxon>
        <taxon>Pezizomycotina</taxon>
        <taxon>Eurotiomycetes</taxon>
        <taxon>Eurotiomycetidae</taxon>
        <taxon>Onygenales</taxon>
        <taxon>Onygenales incertae sedis</taxon>
        <taxon>Polytolypa</taxon>
    </lineage>
</organism>
<comment type="similarity">
    <text evidence="13">Belongs to the TRAFAC class myosin-kinesin ATPase superfamily. Kinesin family.</text>
</comment>
<keyword evidence="3" id="KW-0132">Cell division</keyword>
<dbReference type="GO" id="GO:0008017">
    <property type="term" value="F:microtubule binding"/>
    <property type="evidence" value="ECO:0007669"/>
    <property type="project" value="InterPro"/>
</dbReference>
<dbReference type="SUPFAM" id="SSF52540">
    <property type="entry name" value="P-loop containing nucleoside triphosphate hydrolases"/>
    <property type="match status" value="1"/>
</dbReference>
<dbReference type="STRING" id="1447883.A0A2B7XCG8"/>
<dbReference type="EMBL" id="PDNA01000177">
    <property type="protein sequence ID" value="PGH06590.1"/>
    <property type="molecule type" value="Genomic_DNA"/>
</dbReference>
<dbReference type="GO" id="GO:0007018">
    <property type="term" value="P:microtubule-based movement"/>
    <property type="evidence" value="ECO:0007669"/>
    <property type="project" value="InterPro"/>
</dbReference>
<feature type="binding site" evidence="13">
    <location>
        <begin position="328"/>
        <end position="335"/>
    </location>
    <ligand>
        <name>ATP</name>
        <dbReference type="ChEBI" id="CHEBI:30616"/>
    </ligand>
</feature>
<evidence type="ECO:0000256" key="12">
    <source>
        <dbReference type="ARBA" id="ARBA00074598"/>
    </source>
</evidence>
<evidence type="ECO:0000256" key="6">
    <source>
        <dbReference type="ARBA" id="ARBA00022840"/>
    </source>
</evidence>
<dbReference type="GO" id="GO:0005524">
    <property type="term" value="F:ATP binding"/>
    <property type="evidence" value="ECO:0007669"/>
    <property type="project" value="UniProtKB-UniRule"/>
</dbReference>
<dbReference type="InterPro" id="IPR001752">
    <property type="entry name" value="Kinesin_motor_dom"/>
</dbReference>
<comment type="function">
    <text evidence="11">Required for assembly of the mitotic spindle.</text>
</comment>
<dbReference type="GO" id="GO:0051301">
    <property type="term" value="P:cell division"/>
    <property type="evidence" value="ECO:0007669"/>
    <property type="project" value="UniProtKB-KW"/>
</dbReference>
<evidence type="ECO:0000256" key="8">
    <source>
        <dbReference type="ARBA" id="ARBA00023175"/>
    </source>
</evidence>
<evidence type="ECO:0000256" key="11">
    <source>
        <dbReference type="ARBA" id="ARBA00054086"/>
    </source>
</evidence>
<dbReference type="InterPro" id="IPR027640">
    <property type="entry name" value="Kinesin-like_fam"/>
</dbReference>
<accession>A0A2B7XCG8</accession>
<feature type="region of interest" description="Disordered" evidence="15">
    <location>
        <begin position="883"/>
        <end position="921"/>
    </location>
</feature>
<comment type="caution">
    <text evidence="17">The sequence shown here is derived from an EMBL/GenBank/DDBJ whole genome shotgun (WGS) entry which is preliminary data.</text>
</comment>
<keyword evidence="6 13" id="KW-0067">ATP-binding</keyword>
<evidence type="ECO:0000256" key="3">
    <source>
        <dbReference type="ARBA" id="ARBA00022618"/>
    </source>
</evidence>
<dbReference type="PRINTS" id="PR00380">
    <property type="entry name" value="KINESINHEAVY"/>
</dbReference>
<dbReference type="PANTHER" id="PTHR47968:SF75">
    <property type="entry name" value="CENTROMERE-ASSOCIATED PROTEIN E"/>
    <property type="match status" value="1"/>
</dbReference>
<evidence type="ECO:0000256" key="4">
    <source>
        <dbReference type="ARBA" id="ARBA00022741"/>
    </source>
</evidence>
<keyword evidence="9" id="KW-0206">Cytoskeleton</keyword>
<feature type="compositionally biased region" description="Polar residues" evidence="15">
    <location>
        <begin position="731"/>
        <end position="741"/>
    </location>
</feature>
<dbReference type="SMART" id="SM00129">
    <property type="entry name" value="KISc"/>
    <property type="match status" value="1"/>
</dbReference>
<dbReference type="Proteomes" id="UP000224634">
    <property type="component" value="Unassembled WGS sequence"/>
</dbReference>
<protein>
    <recommendedName>
        <fullName evidence="12">Kinesin-like protein KIP2</fullName>
    </recommendedName>
</protein>
<proteinExistence type="inferred from homology"/>
<evidence type="ECO:0000256" key="1">
    <source>
        <dbReference type="ARBA" id="ARBA00004245"/>
    </source>
</evidence>
<evidence type="ECO:0000256" key="14">
    <source>
        <dbReference type="SAM" id="Coils"/>
    </source>
</evidence>
<dbReference type="Pfam" id="PF00225">
    <property type="entry name" value="Kinesin"/>
    <property type="match status" value="1"/>
</dbReference>
<comment type="subcellular location">
    <subcellularLocation>
        <location evidence="1">Cytoplasm</location>
        <location evidence="1">Cytoskeleton</location>
    </subcellularLocation>
</comment>
<evidence type="ECO:0000256" key="10">
    <source>
        <dbReference type="ARBA" id="ARBA00023306"/>
    </source>
</evidence>
<feature type="compositionally biased region" description="Polar residues" evidence="15">
    <location>
        <begin position="60"/>
        <end position="83"/>
    </location>
</feature>
<feature type="compositionally biased region" description="Polar residues" evidence="15">
    <location>
        <begin position="145"/>
        <end position="174"/>
    </location>
</feature>
<keyword evidence="5" id="KW-0498">Mitosis</keyword>
<dbReference type="FunFam" id="3.40.850.10:FF:000073">
    <property type="entry name" value="Kinesin-like protein"/>
    <property type="match status" value="1"/>
</dbReference>
<evidence type="ECO:0000313" key="18">
    <source>
        <dbReference type="Proteomes" id="UP000224634"/>
    </source>
</evidence>
<keyword evidence="2" id="KW-0963">Cytoplasm</keyword>
<feature type="region of interest" description="Disordered" evidence="15">
    <location>
        <begin position="723"/>
        <end position="746"/>
    </location>
</feature>
<evidence type="ECO:0000256" key="7">
    <source>
        <dbReference type="ARBA" id="ARBA00023054"/>
    </source>
</evidence>
<feature type="compositionally biased region" description="Basic and acidic residues" evidence="15">
    <location>
        <begin position="235"/>
        <end position="245"/>
    </location>
</feature>
<evidence type="ECO:0000256" key="15">
    <source>
        <dbReference type="SAM" id="MobiDB-lite"/>
    </source>
</evidence>
<reference evidence="17 18" key="1">
    <citation type="submission" date="2017-10" db="EMBL/GenBank/DDBJ databases">
        <title>Comparative genomics in systemic dimorphic fungi from Ajellomycetaceae.</title>
        <authorList>
            <person name="Munoz J.F."/>
            <person name="Mcewen J.G."/>
            <person name="Clay O.K."/>
            <person name="Cuomo C.A."/>
        </authorList>
    </citation>
    <scope>NUCLEOTIDE SEQUENCE [LARGE SCALE GENOMIC DNA]</scope>
    <source>
        <strain evidence="17 18">UAMH7299</strain>
    </source>
</reference>
<dbReference type="PROSITE" id="PS50067">
    <property type="entry name" value="KINESIN_MOTOR_2"/>
    <property type="match status" value="1"/>
</dbReference>
<feature type="region of interest" description="Disordered" evidence="15">
    <location>
        <begin position="821"/>
        <end position="842"/>
    </location>
</feature>
<gene>
    <name evidence="17" type="ORF">AJ80_08149</name>
</gene>
<dbReference type="PROSITE" id="PS00411">
    <property type="entry name" value="KINESIN_MOTOR_1"/>
    <property type="match status" value="1"/>
</dbReference>
<evidence type="ECO:0000259" key="16">
    <source>
        <dbReference type="PROSITE" id="PS50067"/>
    </source>
</evidence>